<accession>A9KJ44</accession>
<keyword evidence="5" id="KW-1185">Reference proteome</keyword>
<dbReference type="InterPro" id="IPR014710">
    <property type="entry name" value="RmlC-like_jellyroll"/>
</dbReference>
<evidence type="ECO:0000313" key="4">
    <source>
        <dbReference type="EMBL" id="ABX41043.1"/>
    </source>
</evidence>
<dbReference type="RefSeq" id="WP_012198686.1">
    <property type="nucleotide sequence ID" value="NC_010001.1"/>
</dbReference>
<feature type="domain" description="Phosphomannose isomerase type I catalytic" evidence="3">
    <location>
        <begin position="67"/>
        <end position="128"/>
    </location>
</feature>
<evidence type="ECO:0000313" key="5">
    <source>
        <dbReference type="Proteomes" id="UP000000370"/>
    </source>
</evidence>
<dbReference type="InterPro" id="IPR011051">
    <property type="entry name" value="RmlC_Cupin_sf"/>
</dbReference>
<dbReference type="InterPro" id="IPR051804">
    <property type="entry name" value="Carb_Metab_Reg_Kinase/Isom"/>
</dbReference>
<dbReference type="PANTHER" id="PTHR42742">
    <property type="entry name" value="TRANSCRIPTIONAL REPRESSOR MPRA"/>
    <property type="match status" value="1"/>
</dbReference>
<dbReference type="PANTHER" id="PTHR42742:SF3">
    <property type="entry name" value="FRUCTOKINASE"/>
    <property type="match status" value="1"/>
</dbReference>
<dbReference type="Pfam" id="PF20511">
    <property type="entry name" value="PMI_typeI_cat"/>
    <property type="match status" value="1"/>
</dbReference>
<dbReference type="OrthoDB" id="9808275at2"/>
<proteinExistence type="predicted"/>
<keyword evidence="4" id="KW-0413">Isomerase</keyword>
<organism evidence="4 5">
    <name type="scientific">Lachnoclostridium phytofermentans (strain ATCC 700394 / DSM 18823 / ISDg)</name>
    <name type="common">Clostridium phytofermentans</name>
    <dbReference type="NCBI Taxonomy" id="357809"/>
    <lineage>
        <taxon>Bacteria</taxon>
        <taxon>Bacillati</taxon>
        <taxon>Bacillota</taxon>
        <taxon>Clostridia</taxon>
        <taxon>Lachnospirales</taxon>
        <taxon>Lachnospiraceae</taxon>
    </lineage>
</organism>
<dbReference type="STRING" id="357809.Cphy_0656"/>
<dbReference type="eggNOG" id="COG1482">
    <property type="taxonomic scope" value="Bacteria"/>
</dbReference>
<dbReference type="HOGENOM" id="CLU_020529_1_0_9"/>
<protein>
    <submittedName>
        <fullName evidence="4">Phosphomannose isomerase-like protein</fullName>
    </submittedName>
</protein>
<reference evidence="5" key="1">
    <citation type="submission" date="2007-11" db="EMBL/GenBank/DDBJ databases">
        <title>Complete genome sequence of Clostridium phytofermentans ISDg.</title>
        <authorList>
            <person name="Leschine S.B."/>
            <person name="Warnick T.A."/>
            <person name="Blanchard J.L."/>
            <person name="Schnell D.J."/>
            <person name="Petit E.L."/>
            <person name="LaTouf W.G."/>
            <person name="Copeland A."/>
            <person name="Lucas S."/>
            <person name="Lapidus A."/>
            <person name="Barry K."/>
            <person name="Glavina del Rio T."/>
            <person name="Dalin E."/>
            <person name="Tice H."/>
            <person name="Pitluck S."/>
            <person name="Kiss H."/>
            <person name="Brettin T."/>
            <person name="Bruce D."/>
            <person name="Detter J.C."/>
            <person name="Han C."/>
            <person name="Kuske C."/>
            <person name="Schmutz J."/>
            <person name="Larimer F."/>
            <person name="Land M."/>
            <person name="Hauser L."/>
            <person name="Kyrpides N."/>
            <person name="Kim E.A."/>
            <person name="Richardson P."/>
        </authorList>
    </citation>
    <scope>NUCLEOTIDE SEQUENCE [LARGE SCALE GENOMIC DNA]</scope>
    <source>
        <strain evidence="5">ATCC 700394 / DSM 18823 / ISDg</strain>
    </source>
</reference>
<sequence length="364" mass="41065">MIQENLPIKLNNARAWRTYLGGKLLDQLHGLKEGTDAHFPEEWIMSVVSARNAGREHIKDEGLSVLANDETLSLKSIIEGNPVSYLGEQHALKYDNQMGVLVKIIDAAERLTVQVHPDRKIAKDLFQSAYGKTECWYILGGRDIDGNAPCIYLGFKKGVTKEQWKKLFEEQDISGMLNALNKFKVREGEVILIEGGTPHAIGGGCFLVEIQEPTDYTIRVEKTTPSGFQINDYMCHQGLGFEKMLDCFNYDTFTEEEVRMKWLIPSNIVDIQEGGTITSLIDYDSTEHFKMNQIEVNTKVVLNLDKVFSGLYILDSEGEMISNGVSQEIHKGDQYFIPAPTGKIEFINKGKETLKVMQFFGPKL</sequence>
<dbReference type="EMBL" id="CP000885">
    <property type="protein sequence ID" value="ABX41043.1"/>
    <property type="molecule type" value="Genomic_DNA"/>
</dbReference>
<dbReference type="GO" id="GO:0008270">
    <property type="term" value="F:zinc ion binding"/>
    <property type="evidence" value="ECO:0007669"/>
    <property type="project" value="InterPro"/>
</dbReference>
<evidence type="ECO:0000256" key="1">
    <source>
        <dbReference type="ARBA" id="ARBA00022723"/>
    </source>
</evidence>
<dbReference type="Gene3D" id="2.60.120.10">
    <property type="entry name" value="Jelly Rolls"/>
    <property type="match status" value="2"/>
</dbReference>
<keyword evidence="2" id="KW-0862">Zinc</keyword>
<dbReference type="Proteomes" id="UP000000370">
    <property type="component" value="Chromosome"/>
</dbReference>
<dbReference type="KEGG" id="cpy:Cphy_0656"/>
<evidence type="ECO:0000256" key="2">
    <source>
        <dbReference type="ARBA" id="ARBA00022833"/>
    </source>
</evidence>
<keyword evidence="1" id="KW-0479">Metal-binding</keyword>
<dbReference type="InterPro" id="IPR046457">
    <property type="entry name" value="PMI_typeI_cat"/>
</dbReference>
<dbReference type="CDD" id="cd07010">
    <property type="entry name" value="cupin_PMI_type_I_N_bac"/>
    <property type="match status" value="1"/>
</dbReference>
<name>A9KJ44_LACP7</name>
<dbReference type="SUPFAM" id="SSF51182">
    <property type="entry name" value="RmlC-like cupins"/>
    <property type="match status" value="1"/>
</dbReference>
<dbReference type="AlphaFoldDB" id="A9KJ44"/>
<dbReference type="GO" id="GO:0004476">
    <property type="term" value="F:mannose-6-phosphate isomerase activity"/>
    <property type="evidence" value="ECO:0007669"/>
    <property type="project" value="InterPro"/>
</dbReference>
<gene>
    <name evidence="4" type="ordered locus">Cphy_0656</name>
</gene>
<evidence type="ECO:0000259" key="3">
    <source>
        <dbReference type="Pfam" id="PF20511"/>
    </source>
</evidence>